<dbReference type="EMBL" id="CP092868">
    <property type="protein sequence ID" value="UYV68631.1"/>
    <property type="molecule type" value="Genomic_DNA"/>
</dbReference>
<evidence type="ECO:0000256" key="2">
    <source>
        <dbReference type="ARBA" id="ARBA00023161"/>
    </source>
</evidence>
<evidence type="ECO:0000256" key="6">
    <source>
        <dbReference type="SAM" id="Phobius"/>
    </source>
</evidence>
<protein>
    <recommendedName>
        <fullName evidence="3 4">Nonsense-mediated mRNA decay factor SMG8</fullName>
    </recommendedName>
</protein>
<dbReference type="PANTHER" id="PTHR13091">
    <property type="entry name" value="AMPLIFIED IN BREAST CANCER 2-RELATED"/>
    <property type="match status" value="1"/>
</dbReference>
<gene>
    <name evidence="7" type="ORF">LAZ67_6000271</name>
</gene>
<reference evidence="7 8" key="1">
    <citation type="submission" date="2022-01" db="EMBL/GenBank/DDBJ databases">
        <title>A chromosomal length assembly of Cordylochernes scorpioides.</title>
        <authorList>
            <person name="Zeh D."/>
            <person name="Zeh J."/>
        </authorList>
    </citation>
    <scope>NUCLEOTIDE SEQUENCE [LARGE SCALE GENOMIC DNA]</scope>
    <source>
        <strain evidence="7">IN4F17</strain>
        <tissue evidence="7">Whole Body</tissue>
    </source>
</reference>
<proteinExistence type="inferred from homology"/>
<evidence type="ECO:0000313" key="7">
    <source>
        <dbReference type="EMBL" id="UYV68631.1"/>
    </source>
</evidence>
<keyword evidence="6" id="KW-0472">Membrane</keyword>
<dbReference type="InterPro" id="IPR019354">
    <property type="entry name" value="SMG8-like"/>
</dbReference>
<feature type="compositionally biased region" description="Polar residues" evidence="5">
    <location>
        <begin position="589"/>
        <end position="601"/>
    </location>
</feature>
<organism evidence="7 8">
    <name type="scientific">Cordylochernes scorpioides</name>
    <dbReference type="NCBI Taxonomy" id="51811"/>
    <lineage>
        <taxon>Eukaryota</taxon>
        <taxon>Metazoa</taxon>
        <taxon>Ecdysozoa</taxon>
        <taxon>Arthropoda</taxon>
        <taxon>Chelicerata</taxon>
        <taxon>Arachnida</taxon>
        <taxon>Pseudoscorpiones</taxon>
        <taxon>Cheliferoidea</taxon>
        <taxon>Chernetidae</taxon>
        <taxon>Cordylochernes</taxon>
    </lineage>
</organism>
<dbReference type="Proteomes" id="UP001235939">
    <property type="component" value="Chromosome 06"/>
</dbReference>
<comment type="function">
    <text evidence="4">Involved in nonsense-mediated decay (NMD) of mRNAs containing premature stop codons.</text>
</comment>
<dbReference type="PANTHER" id="PTHR13091:SF0">
    <property type="entry name" value="NONSENSE-MEDIATED MRNA DECAY FACTOR SMG8"/>
    <property type="match status" value="1"/>
</dbReference>
<evidence type="ECO:0000256" key="3">
    <source>
        <dbReference type="ARBA" id="ARBA00029509"/>
    </source>
</evidence>
<keyword evidence="2 4" id="KW-0866">Nonsense-mediated mRNA decay</keyword>
<evidence type="ECO:0000256" key="1">
    <source>
        <dbReference type="ARBA" id="ARBA00006443"/>
    </source>
</evidence>
<feature type="region of interest" description="Disordered" evidence="5">
    <location>
        <begin position="582"/>
        <end position="662"/>
    </location>
</feature>
<keyword evidence="6" id="KW-0812">Transmembrane</keyword>
<accession>A0ABY6KIG4</accession>
<feature type="compositionally biased region" description="Polar residues" evidence="5">
    <location>
        <begin position="630"/>
        <end position="644"/>
    </location>
</feature>
<feature type="transmembrane region" description="Helical" evidence="6">
    <location>
        <begin position="55"/>
        <end position="74"/>
    </location>
</feature>
<keyword evidence="6" id="KW-1133">Transmembrane helix</keyword>
<sequence>MLRTDNKGPQAYNYHHKIGEEWTSGIGLTMEINTTTTFSFLEVWSHMQSNLVSGLLLLFTLSHIILLVHPTAVFDTNYIFLFRILDELRVKFTTQISTILQDLPLSNEWISYGRLCSPRVLFVFLDCPRSLLVPSSPSKKEMTSPVKKLAHALEDQIYRIFKRGRFISHIWFVPPDLLSTNPHICVDECSSNSLFAFPPNQEFVYLLVSGSKAKHRSISEDPAGFLMNLIEESCVWSNTDNESRSRSFASLTARMDSLNLSNSEEDLSFHRFLFQHIDLALGRGFDDNVGRIQTQAHFEVPSAQGWFQAAVKLHNWMFSEENSELSSAIYSALDVDVKFSEQRCNKVLPIAILAYQEGLPPQYTEEYHEQKLQHAISVFRGQARGPRCPKFLEQLKAECQRIWQENHQMCEMLSLTGNPCVNPSPQHCMSNYVTTLSHRQPLCQPCNPYVNPAPPVLTLQPLCQPCKSPQCVTTLYVQLCHNTVFTGNPCVNPVHLTAEEDVDGIPHSSQVTFFSACDCGRKQGSRSDPFDIKAANYDFYKSLHESCCHELERIEFPTSAEAVVSPPRPVRPVPMPLHLASHRRRNESGRQSESGESLDQISHSEEEEEELEEEEATEEEVTEEDDELHLSSNNRPDSSIPDGTSQEDAEGRDTTSHTSLTETEYVPAMLTLGSSTDSLPAFPSWSLVCLGPSSIQDQPGFFSGSNFLLPWDVTVEQRDRWLWRSVKGKKTGVREGESNQEYGSTDSNQFTVKIFLGVEYECPRGHRFMCSAPDRVLRSTTSGLVKDNANRITSTDMPLYFPCLCSRSSKDVVAQLTRLHVVTPKAPVHVTLFPRVQPPSSTSVFCPALEPVRLSQSAYWVLRLPLHEFHEFTDLMEWGVGFKAVPNMEADAFAADSNMSTDAAPPYPWSGTLAEVHQPVSRSHLFALLEKLGLPSTFLWWIAVLYGEADASIQFEIVTMIFEEFRVAFRVAAG</sequence>
<evidence type="ECO:0000256" key="4">
    <source>
        <dbReference type="RuleBase" id="RU367133"/>
    </source>
</evidence>
<comment type="similarity">
    <text evidence="1 4">Belongs to the SMG8 family.</text>
</comment>
<feature type="compositionally biased region" description="Acidic residues" evidence="5">
    <location>
        <begin position="605"/>
        <end position="627"/>
    </location>
</feature>
<evidence type="ECO:0000313" key="8">
    <source>
        <dbReference type="Proteomes" id="UP001235939"/>
    </source>
</evidence>
<dbReference type="Pfam" id="PF10220">
    <property type="entry name" value="Smg8_Smg9"/>
    <property type="match status" value="2"/>
</dbReference>
<name>A0ABY6KIG4_9ARAC</name>
<evidence type="ECO:0000256" key="5">
    <source>
        <dbReference type="SAM" id="MobiDB-lite"/>
    </source>
</evidence>
<keyword evidence="8" id="KW-1185">Reference proteome</keyword>